<evidence type="ECO:0000313" key="13">
    <source>
        <dbReference type="EnsemblProtists" id="EKX32533"/>
    </source>
</evidence>
<dbReference type="GO" id="GO:0009228">
    <property type="term" value="P:thiamine biosynthetic process"/>
    <property type="evidence" value="ECO:0007669"/>
    <property type="project" value="UniProtKB-KW"/>
</dbReference>
<reference evidence="14" key="2">
    <citation type="submission" date="2012-11" db="EMBL/GenBank/DDBJ databases">
        <authorList>
            <person name="Kuo A."/>
            <person name="Curtis B.A."/>
            <person name="Tanifuji G."/>
            <person name="Burki F."/>
            <person name="Gruber A."/>
            <person name="Irimia M."/>
            <person name="Maruyama S."/>
            <person name="Arias M.C."/>
            <person name="Ball S.G."/>
            <person name="Gile G.H."/>
            <person name="Hirakawa Y."/>
            <person name="Hopkins J.F."/>
            <person name="Rensing S.A."/>
            <person name="Schmutz J."/>
            <person name="Symeonidi A."/>
            <person name="Elias M."/>
            <person name="Eveleigh R.J."/>
            <person name="Herman E.K."/>
            <person name="Klute M.J."/>
            <person name="Nakayama T."/>
            <person name="Obornik M."/>
            <person name="Reyes-Prieto A."/>
            <person name="Armbrust E.V."/>
            <person name="Aves S.J."/>
            <person name="Beiko R.G."/>
            <person name="Coutinho P."/>
            <person name="Dacks J.B."/>
            <person name="Durnford D.G."/>
            <person name="Fast N.M."/>
            <person name="Green B.R."/>
            <person name="Grisdale C."/>
            <person name="Hempe F."/>
            <person name="Henrissat B."/>
            <person name="Hoppner M.P."/>
            <person name="Ishida K.-I."/>
            <person name="Kim E."/>
            <person name="Koreny L."/>
            <person name="Kroth P.G."/>
            <person name="Liu Y."/>
            <person name="Malik S.-B."/>
            <person name="Maier U.G."/>
            <person name="McRose D."/>
            <person name="Mock T."/>
            <person name="Neilson J.A."/>
            <person name="Onodera N.T."/>
            <person name="Poole A.M."/>
            <person name="Pritham E.J."/>
            <person name="Richards T.A."/>
            <person name="Rocap G."/>
            <person name="Roy S.W."/>
            <person name="Sarai C."/>
            <person name="Schaack S."/>
            <person name="Shirato S."/>
            <person name="Slamovits C.H."/>
            <person name="Spencer D.F."/>
            <person name="Suzuki S."/>
            <person name="Worden A.Z."/>
            <person name="Zauner S."/>
            <person name="Barry K."/>
            <person name="Bell C."/>
            <person name="Bharti A.K."/>
            <person name="Crow J.A."/>
            <person name="Grimwood J."/>
            <person name="Kramer R."/>
            <person name="Lindquist E."/>
            <person name="Lucas S."/>
            <person name="Salamov A."/>
            <person name="McFadden G.I."/>
            <person name="Lane C.E."/>
            <person name="Keeling P.J."/>
            <person name="Gray M.W."/>
            <person name="Grigoriev I.V."/>
            <person name="Archibald J.M."/>
        </authorList>
    </citation>
    <scope>NUCLEOTIDE SEQUENCE</scope>
    <source>
        <strain evidence="14">CCMP2712</strain>
    </source>
</reference>
<comment type="cofactor">
    <cofactor evidence="2">
        <name>Mg(2+)</name>
        <dbReference type="ChEBI" id="CHEBI:18420"/>
    </cofactor>
</comment>
<evidence type="ECO:0000256" key="7">
    <source>
        <dbReference type="ARBA" id="ARBA00022741"/>
    </source>
</evidence>
<dbReference type="GO" id="GO:0009229">
    <property type="term" value="P:thiamine diphosphate biosynthetic process"/>
    <property type="evidence" value="ECO:0007669"/>
    <property type="project" value="UniProtKB-UniPathway"/>
</dbReference>
<dbReference type="KEGG" id="gtt:GUITHDRAFT_60118"/>
<comment type="catalytic activity">
    <reaction evidence="1">
        <text>5-(2-hydroxyethyl)-4-methylthiazole + ATP = 4-methyl-5-(2-phosphooxyethyl)-thiazole + ADP + H(+)</text>
        <dbReference type="Rhea" id="RHEA:24212"/>
        <dbReference type="ChEBI" id="CHEBI:15378"/>
        <dbReference type="ChEBI" id="CHEBI:17957"/>
        <dbReference type="ChEBI" id="CHEBI:30616"/>
        <dbReference type="ChEBI" id="CHEBI:58296"/>
        <dbReference type="ChEBI" id="CHEBI:456216"/>
        <dbReference type="EC" id="2.7.1.50"/>
    </reaction>
</comment>
<protein>
    <recommendedName>
        <fullName evidence="4">hydroxyethylthiazole kinase</fullName>
        <ecNumber evidence="4">2.7.1.50</ecNumber>
    </recommendedName>
</protein>
<dbReference type="InterPro" id="IPR000417">
    <property type="entry name" value="Hyethyz_kinase"/>
</dbReference>
<dbReference type="STRING" id="905079.L1I8H7"/>
<evidence type="ECO:0000256" key="3">
    <source>
        <dbReference type="ARBA" id="ARBA00004868"/>
    </source>
</evidence>
<keyword evidence="6" id="KW-0479">Metal-binding</keyword>
<keyword evidence="10" id="KW-0460">Magnesium</keyword>
<dbReference type="EMBL" id="JH993184">
    <property type="protein sequence ID" value="EKX32533.1"/>
    <property type="molecule type" value="Genomic_DNA"/>
</dbReference>
<feature type="non-terminal residue" evidence="12">
    <location>
        <position position="1"/>
    </location>
</feature>
<evidence type="ECO:0000256" key="8">
    <source>
        <dbReference type="ARBA" id="ARBA00022777"/>
    </source>
</evidence>
<keyword evidence="8" id="KW-0418">Kinase</keyword>
<evidence type="ECO:0000256" key="9">
    <source>
        <dbReference type="ARBA" id="ARBA00022840"/>
    </source>
</evidence>
<dbReference type="PaxDb" id="55529-EKX32533"/>
<dbReference type="UniPathway" id="UPA00060">
    <property type="reaction ID" value="UER00139"/>
</dbReference>
<gene>
    <name evidence="12" type="ORF">GUITHDRAFT_60118</name>
</gene>
<comment type="pathway">
    <text evidence="3">Cofactor biosynthesis; thiamine diphosphate biosynthesis; 4-methyl-5-(2-phosphoethyl)-thiazole from 5-(2-hydroxyethyl)-4-methylthiazole: step 1/1.</text>
</comment>
<keyword evidence="14" id="KW-1185">Reference proteome</keyword>
<dbReference type="SUPFAM" id="SSF53613">
    <property type="entry name" value="Ribokinase-like"/>
    <property type="match status" value="1"/>
</dbReference>
<name>L1I8H7_GUITC</name>
<dbReference type="EC" id="2.7.1.50" evidence="4"/>
<evidence type="ECO:0000313" key="14">
    <source>
        <dbReference type="Proteomes" id="UP000011087"/>
    </source>
</evidence>
<dbReference type="OrthoDB" id="4994at2759"/>
<dbReference type="HOGENOM" id="CLU_019943_0_1_1"/>
<reference evidence="13" key="3">
    <citation type="submission" date="2015-06" db="UniProtKB">
        <authorList>
            <consortium name="EnsemblProtists"/>
        </authorList>
    </citation>
    <scope>IDENTIFICATION</scope>
</reference>
<dbReference type="PRINTS" id="PR01099">
    <property type="entry name" value="HYETHTZKNASE"/>
</dbReference>
<keyword evidence="11" id="KW-0784">Thiamine biosynthesis</keyword>
<keyword evidence="5" id="KW-0808">Transferase</keyword>
<evidence type="ECO:0000313" key="12">
    <source>
        <dbReference type="EMBL" id="EKX32533.1"/>
    </source>
</evidence>
<dbReference type="GO" id="GO:0000287">
    <property type="term" value="F:magnesium ion binding"/>
    <property type="evidence" value="ECO:0007669"/>
    <property type="project" value="InterPro"/>
</dbReference>
<evidence type="ECO:0000256" key="2">
    <source>
        <dbReference type="ARBA" id="ARBA00001946"/>
    </source>
</evidence>
<dbReference type="GeneID" id="17289257"/>
<feature type="non-terminal residue" evidence="12">
    <location>
        <position position="201"/>
    </location>
</feature>
<dbReference type="GO" id="GO:0005524">
    <property type="term" value="F:ATP binding"/>
    <property type="evidence" value="ECO:0007669"/>
    <property type="project" value="UniProtKB-KW"/>
</dbReference>
<dbReference type="Proteomes" id="UP000011087">
    <property type="component" value="Unassembled WGS sequence"/>
</dbReference>
<reference evidence="12 14" key="1">
    <citation type="journal article" date="2012" name="Nature">
        <title>Algal genomes reveal evolutionary mosaicism and the fate of nucleomorphs.</title>
        <authorList>
            <consortium name="DOE Joint Genome Institute"/>
            <person name="Curtis B.A."/>
            <person name="Tanifuji G."/>
            <person name="Burki F."/>
            <person name="Gruber A."/>
            <person name="Irimia M."/>
            <person name="Maruyama S."/>
            <person name="Arias M.C."/>
            <person name="Ball S.G."/>
            <person name="Gile G.H."/>
            <person name="Hirakawa Y."/>
            <person name="Hopkins J.F."/>
            <person name="Kuo A."/>
            <person name="Rensing S.A."/>
            <person name="Schmutz J."/>
            <person name="Symeonidi A."/>
            <person name="Elias M."/>
            <person name="Eveleigh R.J."/>
            <person name="Herman E.K."/>
            <person name="Klute M.J."/>
            <person name="Nakayama T."/>
            <person name="Obornik M."/>
            <person name="Reyes-Prieto A."/>
            <person name="Armbrust E.V."/>
            <person name="Aves S.J."/>
            <person name="Beiko R.G."/>
            <person name="Coutinho P."/>
            <person name="Dacks J.B."/>
            <person name="Durnford D.G."/>
            <person name="Fast N.M."/>
            <person name="Green B.R."/>
            <person name="Grisdale C.J."/>
            <person name="Hempel F."/>
            <person name="Henrissat B."/>
            <person name="Hoppner M.P."/>
            <person name="Ishida K."/>
            <person name="Kim E."/>
            <person name="Koreny L."/>
            <person name="Kroth P.G."/>
            <person name="Liu Y."/>
            <person name="Malik S.B."/>
            <person name="Maier U.G."/>
            <person name="McRose D."/>
            <person name="Mock T."/>
            <person name="Neilson J.A."/>
            <person name="Onodera N.T."/>
            <person name="Poole A.M."/>
            <person name="Pritham E.J."/>
            <person name="Richards T.A."/>
            <person name="Rocap G."/>
            <person name="Roy S.W."/>
            <person name="Sarai C."/>
            <person name="Schaack S."/>
            <person name="Shirato S."/>
            <person name="Slamovits C.H."/>
            <person name="Spencer D.F."/>
            <person name="Suzuki S."/>
            <person name="Worden A.Z."/>
            <person name="Zauner S."/>
            <person name="Barry K."/>
            <person name="Bell C."/>
            <person name="Bharti A.K."/>
            <person name="Crow J.A."/>
            <person name="Grimwood J."/>
            <person name="Kramer R."/>
            <person name="Lindquist E."/>
            <person name="Lucas S."/>
            <person name="Salamov A."/>
            <person name="McFadden G.I."/>
            <person name="Lane C.E."/>
            <person name="Keeling P.J."/>
            <person name="Gray M.W."/>
            <person name="Grigoriev I.V."/>
            <person name="Archibald J.M."/>
        </authorList>
    </citation>
    <scope>NUCLEOTIDE SEQUENCE</scope>
    <source>
        <strain evidence="12 14">CCMP2712</strain>
    </source>
</reference>
<evidence type="ECO:0000256" key="10">
    <source>
        <dbReference type="ARBA" id="ARBA00022842"/>
    </source>
</evidence>
<evidence type="ECO:0000256" key="1">
    <source>
        <dbReference type="ARBA" id="ARBA00001771"/>
    </source>
</evidence>
<organism evidence="12">
    <name type="scientific">Guillardia theta (strain CCMP2712)</name>
    <name type="common">Cryptophyte</name>
    <dbReference type="NCBI Taxonomy" id="905079"/>
    <lineage>
        <taxon>Eukaryota</taxon>
        <taxon>Cryptophyceae</taxon>
        <taxon>Pyrenomonadales</taxon>
        <taxon>Geminigeraceae</taxon>
        <taxon>Guillardia</taxon>
    </lineage>
</organism>
<dbReference type="GO" id="GO:0004417">
    <property type="term" value="F:hydroxyethylthiazole kinase activity"/>
    <property type="evidence" value="ECO:0007669"/>
    <property type="project" value="UniProtKB-EC"/>
</dbReference>
<dbReference type="RefSeq" id="XP_005819513.1">
    <property type="nucleotide sequence ID" value="XM_005819456.1"/>
</dbReference>
<evidence type="ECO:0000256" key="4">
    <source>
        <dbReference type="ARBA" id="ARBA00012129"/>
    </source>
</evidence>
<evidence type="ECO:0000256" key="5">
    <source>
        <dbReference type="ARBA" id="ARBA00022679"/>
    </source>
</evidence>
<keyword evidence="9" id="KW-0067">ATP-binding</keyword>
<accession>L1I8H7</accession>
<keyword evidence="7" id="KW-0547">Nucleotide-binding</keyword>
<evidence type="ECO:0000256" key="6">
    <source>
        <dbReference type="ARBA" id="ARBA00022723"/>
    </source>
</evidence>
<dbReference type="InterPro" id="IPR029056">
    <property type="entry name" value="Ribokinase-like"/>
</dbReference>
<sequence length="201" mass="21076">RLLDSLREITPRVMFIQSCVAMDLSANVLLAAGASPVMLHAAEEVEDLMKLSAALSISAGAASSPTWIKAMELAASTAHGSGKPWVLDSEGCGESAYRSELCARLMQYHPTAVRGSPLEIMALAAGGDDTEDWEVKLETQRAFPAALALAKHFKCVTAISNTQDNIVTDGATKAIIQSGGKKGYIRLIAGTGTSLSALRSA</sequence>
<proteinExistence type="predicted"/>
<evidence type="ECO:0000256" key="11">
    <source>
        <dbReference type="ARBA" id="ARBA00022977"/>
    </source>
</evidence>
<dbReference type="Pfam" id="PF02110">
    <property type="entry name" value="HK"/>
    <property type="match status" value="1"/>
</dbReference>
<dbReference type="EnsemblProtists" id="EKX32533">
    <property type="protein sequence ID" value="EKX32533"/>
    <property type="gene ID" value="GUITHDRAFT_60118"/>
</dbReference>
<dbReference type="AlphaFoldDB" id="L1I8H7"/>
<dbReference type="OMA" id="FRMESCL"/>
<dbReference type="eggNOG" id="ENOG502QS2M">
    <property type="taxonomic scope" value="Eukaryota"/>
</dbReference>
<dbReference type="Gene3D" id="3.40.1190.20">
    <property type="match status" value="1"/>
</dbReference>